<feature type="signal peptide" evidence="1">
    <location>
        <begin position="1"/>
        <end position="19"/>
    </location>
</feature>
<reference evidence="2" key="1">
    <citation type="submission" date="2022-10" db="EMBL/GenBank/DDBJ databases">
        <title>Shewanella flava sp. nov, isolated from the estuary of the Fenhe River into the Yellow River.</title>
        <authorList>
            <person name="Li Y."/>
        </authorList>
    </citation>
    <scope>NUCLEOTIDE SEQUENCE</scope>
    <source>
        <strain evidence="2">FYR11-62</strain>
    </source>
</reference>
<feature type="chain" id="PRO_5045406577" evidence="1">
    <location>
        <begin position="20"/>
        <end position="292"/>
    </location>
</feature>
<organism evidence="2 3">
    <name type="scientific">Shewanella subflava</name>
    <dbReference type="NCBI Taxonomy" id="2986476"/>
    <lineage>
        <taxon>Bacteria</taxon>
        <taxon>Pseudomonadati</taxon>
        <taxon>Pseudomonadota</taxon>
        <taxon>Gammaproteobacteria</taxon>
        <taxon>Alteromonadales</taxon>
        <taxon>Shewanellaceae</taxon>
        <taxon>Shewanella</taxon>
    </lineage>
</organism>
<evidence type="ECO:0000256" key="1">
    <source>
        <dbReference type="SAM" id="SignalP"/>
    </source>
</evidence>
<dbReference type="EMBL" id="JAPDMX010000023">
    <property type="protein sequence ID" value="MCW3172552.1"/>
    <property type="molecule type" value="Genomic_DNA"/>
</dbReference>
<keyword evidence="1" id="KW-0732">Signal</keyword>
<proteinExistence type="predicted"/>
<dbReference type="InterPro" id="IPR000758">
    <property type="entry name" value="Enterovir_OMP"/>
</dbReference>
<dbReference type="Proteomes" id="UP001163714">
    <property type="component" value="Unassembled WGS sequence"/>
</dbReference>
<comment type="caution">
    <text evidence="2">The sequence shown here is derived from an EMBL/GenBank/DDBJ whole genome shotgun (WGS) entry which is preliminary data.</text>
</comment>
<accession>A0ABT3I918</accession>
<evidence type="ECO:0000313" key="2">
    <source>
        <dbReference type="EMBL" id="MCW3172552.1"/>
    </source>
</evidence>
<evidence type="ECO:0000313" key="3">
    <source>
        <dbReference type="Proteomes" id="UP001163714"/>
    </source>
</evidence>
<dbReference type="PROSITE" id="PS00695">
    <property type="entry name" value="ENT_VIR_OMP_2"/>
    <property type="match status" value="1"/>
</dbReference>
<name>A0ABT3I918_9GAMM</name>
<sequence>MYRIYLSAILLVIPSLSFATEIADKPNLDEIEVPKKYEKTFPIWAQEAIDLGYELPNPYGIGITYMSMEQPLFVDNVSFSGLGETIDDRVTIKGNEAYQDSKTVTLRADLWVLPFFNVYGILGKTKGSSIANVRVEVDILPPFKPIESDPFDFELNFEGLTYGIGTTIAGGVGDWFALIDINYTKTDLDILDGEISSLVLAPRVGYQFKIYDRNTQVWIGGMYQDVDQSFAGYLVDIGIPISGAKFQVDQHLAEKWNGVFGGQMTIGNGFDLLLEAGFGTRTSFMAGVGYRF</sequence>
<keyword evidence="3" id="KW-1185">Reference proteome</keyword>
<dbReference type="RefSeq" id="WP_264726096.1">
    <property type="nucleotide sequence ID" value="NZ_JAPDMX010000023.1"/>
</dbReference>
<protein>
    <submittedName>
        <fullName evidence="2">Virulence protein</fullName>
    </submittedName>
</protein>
<gene>
    <name evidence="2" type="ORF">OHT75_08680</name>
</gene>